<feature type="compositionally biased region" description="Basic and acidic residues" evidence="10">
    <location>
        <begin position="81"/>
        <end position="106"/>
    </location>
</feature>
<evidence type="ECO:0000256" key="10">
    <source>
        <dbReference type="SAM" id="MobiDB-lite"/>
    </source>
</evidence>
<dbReference type="InterPro" id="IPR002314">
    <property type="entry name" value="aa-tRNA-synt_IIb"/>
</dbReference>
<evidence type="ECO:0000256" key="4">
    <source>
        <dbReference type="ARBA" id="ARBA00022741"/>
    </source>
</evidence>
<dbReference type="CTD" id="6897"/>
<dbReference type="GO" id="GO:0005739">
    <property type="term" value="C:mitochondrion"/>
    <property type="evidence" value="ECO:0007669"/>
    <property type="project" value="TreeGrafter"/>
</dbReference>
<accession>A0A3Q7R0H5</accession>
<dbReference type="Gene3D" id="3.30.930.10">
    <property type="entry name" value="Bira Bifunctional Protein, Domain 2"/>
    <property type="match status" value="1"/>
</dbReference>
<keyword evidence="7" id="KW-0030">Aminoacyl-tRNA synthetase</keyword>
<dbReference type="InterPro" id="IPR036621">
    <property type="entry name" value="Anticodon-bd_dom_sf"/>
</dbReference>
<dbReference type="STRING" id="9627.ENSVVUP00000030352"/>
<dbReference type="InterPro" id="IPR047246">
    <property type="entry name" value="ThrRS_anticodon"/>
</dbReference>
<dbReference type="InterPro" id="IPR012676">
    <property type="entry name" value="TGS-like"/>
</dbReference>
<keyword evidence="3 14" id="KW-0436">Ligase</keyword>
<dbReference type="InterPro" id="IPR004154">
    <property type="entry name" value="Anticodon-bd"/>
</dbReference>
<dbReference type="InterPro" id="IPR012675">
    <property type="entry name" value="Beta-grasp_dom_sf"/>
</dbReference>
<dbReference type="PROSITE" id="PS51880">
    <property type="entry name" value="TGS"/>
    <property type="match status" value="1"/>
</dbReference>
<dbReference type="Pfam" id="PF02824">
    <property type="entry name" value="TGS"/>
    <property type="match status" value="1"/>
</dbReference>
<dbReference type="Pfam" id="PF03129">
    <property type="entry name" value="HGTP_anticodon"/>
    <property type="match status" value="1"/>
</dbReference>
<evidence type="ECO:0000256" key="9">
    <source>
        <dbReference type="ARBA" id="ARBA00049515"/>
    </source>
</evidence>
<keyword evidence="5" id="KW-0067">ATP-binding</keyword>
<dbReference type="InterPro" id="IPR002320">
    <property type="entry name" value="Thr-tRNA-ligase_IIa"/>
</dbReference>
<gene>
    <name evidence="14" type="primary">TARS1</name>
</gene>
<comment type="similarity">
    <text evidence="1">Belongs to the class-II aminoacyl-tRNA synthetase family.</text>
</comment>
<dbReference type="EC" id="6.1.1.3" evidence="2"/>
<sequence>MVFHWFTDGRTRLPPSSIGCPWIGRRGLGAFRLHQRVPSGPRGASAVFPEPPLGSERPRLSSRPGRRFGVASSVRGVLMSQEKDRSPAGEMGVEEKPVGAGEEKRKEGGKKKNKEGSGDGGRAELNPWPEYINTRLEMYNKLKAEHDSILAERAEKDSKPIKVTLPDGKQVNAESWKTTPYQIACGISQGLADNTVIAKVNQVVWDLDRPLEEDCTLALLKFEDEEAQAVYWHSSAHIMGEAMERVYGGCLCYGPPIENGFYYDMYLEEGGVSSNDFSSLEALCKKIIKEKQAFERLEVKKETLLEMFKYNKFKCRILNEKVNTPTTTVYRCGPLIDLCRGPHVRHTGKIKTLKIHKNSSTYWEGKADMETLQRIYGISFPDPKMLKEWEKFQEEAKNRDHRKIGRDQELYFFHELSPGSCFFLPKGAYIYNTLIEFIRSEYRKRGFQEVVTPNIYNSRLWMTSGHWQHYSENMFSFEVEKELFALKPMNCPGHCLMFDHRPRSWRELPLRIADFGVLHRNELSGALTGLTRVRRFQQDDAHIFCAIEQIEDEIKGCLDFLRTVYSIFGFSFKLNLSTRPEKYLGDIEVWNQAEKQLENSLNEFGEKWELNPGDGAFYGPKIDIQIKDAIGRFHQCATIQLDFQLPIRFNLTFVSHDGDDKKRPVIVHRAILGSVERMIAILTENYGGKWPFWLSPRQVMVVPVGPTCDEYAQKVRQQFHDAKFMVDIDLDPGCTLNKKIRNAQLAQYNFILVIGEKEKASGTVNIRTRDNKVHGERTILETIERLQQLKQSRSKQAEEEF</sequence>
<dbReference type="CDD" id="cd00860">
    <property type="entry name" value="ThrRS_anticodon"/>
    <property type="match status" value="1"/>
</dbReference>
<dbReference type="SUPFAM" id="SSF81271">
    <property type="entry name" value="TGS-like"/>
    <property type="match status" value="1"/>
</dbReference>
<dbReference type="GO" id="GO:0006435">
    <property type="term" value="P:threonyl-tRNA aminoacylation"/>
    <property type="evidence" value="ECO:0007669"/>
    <property type="project" value="InterPro"/>
</dbReference>
<dbReference type="GeneID" id="112908595"/>
<dbReference type="PRINTS" id="PR01047">
    <property type="entry name" value="TRNASYNTHTHR"/>
</dbReference>
<reference key="1">
    <citation type="submission" date="2019-01" db="UniProtKB">
        <authorList>
            <consortium name="RefSeq"/>
        </authorList>
    </citation>
    <scope>IDENTIFICATION</scope>
</reference>
<dbReference type="InterPro" id="IPR045864">
    <property type="entry name" value="aa-tRNA-synth_II/BPL/LPL"/>
</dbReference>
<evidence type="ECO:0000313" key="13">
    <source>
        <dbReference type="Proteomes" id="UP001652641"/>
    </source>
</evidence>
<evidence type="ECO:0000256" key="3">
    <source>
        <dbReference type="ARBA" id="ARBA00022598"/>
    </source>
</evidence>
<dbReference type="RefSeq" id="XP_025839874.2">
    <property type="nucleotide sequence ID" value="XM_025984089.2"/>
</dbReference>
<evidence type="ECO:0000256" key="2">
    <source>
        <dbReference type="ARBA" id="ARBA00013163"/>
    </source>
</evidence>
<evidence type="ECO:0000313" key="14">
    <source>
        <dbReference type="RefSeq" id="XP_025839874.2"/>
    </source>
</evidence>
<dbReference type="Gene3D" id="3.10.20.30">
    <property type="match status" value="1"/>
</dbReference>
<dbReference type="PROSITE" id="PS50862">
    <property type="entry name" value="AA_TRNA_LIGASE_II"/>
    <property type="match status" value="1"/>
</dbReference>
<feature type="domain" description="Aminoacyl-transfer RNA synthetases class-II family profile" evidence="11">
    <location>
        <begin position="425"/>
        <end position="691"/>
    </location>
</feature>
<dbReference type="InterPro" id="IPR012947">
    <property type="entry name" value="tRNA_SAD"/>
</dbReference>
<evidence type="ECO:0000256" key="7">
    <source>
        <dbReference type="ARBA" id="ARBA00023146"/>
    </source>
</evidence>
<dbReference type="Gene3D" id="3.30.980.10">
    <property type="entry name" value="Threonyl-trna Synthetase, Chain A, domain 2"/>
    <property type="match status" value="1"/>
</dbReference>
<dbReference type="SUPFAM" id="SSF55681">
    <property type="entry name" value="Class II aaRS and biotin synthetases"/>
    <property type="match status" value="1"/>
</dbReference>
<dbReference type="GO" id="GO:0005524">
    <property type="term" value="F:ATP binding"/>
    <property type="evidence" value="ECO:0007669"/>
    <property type="project" value="UniProtKB-KW"/>
</dbReference>
<keyword evidence="6" id="KW-0648">Protein biosynthesis</keyword>
<keyword evidence="4" id="KW-0547">Nucleotide-binding</keyword>
<organism evidence="13 14">
    <name type="scientific">Vulpes vulpes</name>
    <name type="common">Red fox</name>
    <dbReference type="NCBI Taxonomy" id="9627"/>
    <lineage>
        <taxon>Eukaryota</taxon>
        <taxon>Metazoa</taxon>
        <taxon>Chordata</taxon>
        <taxon>Craniata</taxon>
        <taxon>Vertebrata</taxon>
        <taxon>Euteleostomi</taxon>
        <taxon>Mammalia</taxon>
        <taxon>Eutheria</taxon>
        <taxon>Laurasiatheria</taxon>
        <taxon>Carnivora</taxon>
        <taxon>Caniformia</taxon>
        <taxon>Canidae</taxon>
        <taxon>Vulpes</taxon>
    </lineage>
</organism>
<evidence type="ECO:0000256" key="5">
    <source>
        <dbReference type="ARBA" id="ARBA00022840"/>
    </source>
</evidence>
<dbReference type="CDD" id="cd01667">
    <property type="entry name" value="TGS_ThrRS"/>
    <property type="match status" value="1"/>
</dbReference>
<protein>
    <recommendedName>
        <fullName evidence="2">threonine--tRNA ligase</fullName>
        <ecNumber evidence="2">6.1.1.3</ecNumber>
    </recommendedName>
    <alternativeName>
        <fullName evidence="8">Threonyl-tRNA synthetase</fullName>
    </alternativeName>
</protein>
<dbReference type="SUPFAM" id="SSF52954">
    <property type="entry name" value="Class II aaRS ABD-related"/>
    <property type="match status" value="1"/>
</dbReference>
<evidence type="ECO:0000256" key="8">
    <source>
        <dbReference type="ARBA" id="ARBA00031900"/>
    </source>
</evidence>
<dbReference type="InterPro" id="IPR006195">
    <property type="entry name" value="aa-tRNA-synth_II"/>
</dbReference>
<evidence type="ECO:0000256" key="1">
    <source>
        <dbReference type="ARBA" id="ARBA00008226"/>
    </source>
</evidence>
<dbReference type="KEGG" id="vvp:112908595"/>
<feature type="region of interest" description="Disordered" evidence="10">
    <location>
        <begin position="40"/>
        <end position="126"/>
    </location>
</feature>
<feature type="domain" description="TGS" evidence="12">
    <location>
        <begin position="157"/>
        <end position="221"/>
    </location>
</feature>
<dbReference type="InterPro" id="IPR033728">
    <property type="entry name" value="ThrRS_core"/>
</dbReference>
<reference evidence="14" key="2">
    <citation type="submission" date="2025-08" db="UniProtKB">
        <authorList>
            <consortium name="RefSeq"/>
        </authorList>
    </citation>
    <scope>IDENTIFICATION</scope>
    <source>
        <tissue evidence="14">Cell line</tissue>
    </source>
</reference>
<dbReference type="GO" id="GO:0004829">
    <property type="term" value="F:threonine-tRNA ligase activity"/>
    <property type="evidence" value="ECO:0007669"/>
    <property type="project" value="UniProtKB-EC"/>
</dbReference>
<dbReference type="NCBIfam" id="TIGR00418">
    <property type="entry name" value="thrS"/>
    <property type="match status" value="1"/>
</dbReference>
<evidence type="ECO:0000259" key="11">
    <source>
        <dbReference type="PROSITE" id="PS50862"/>
    </source>
</evidence>
<dbReference type="PANTHER" id="PTHR11451">
    <property type="entry name" value="THREONINE-TRNA LIGASE"/>
    <property type="match status" value="1"/>
</dbReference>
<dbReference type="SMART" id="SM00863">
    <property type="entry name" value="tRNA_SAD"/>
    <property type="match status" value="1"/>
</dbReference>
<dbReference type="Pfam" id="PF07973">
    <property type="entry name" value="tRNA_SAD"/>
    <property type="match status" value="1"/>
</dbReference>
<evidence type="ECO:0000259" key="12">
    <source>
        <dbReference type="PROSITE" id="PS51880"/>
    </source>
</evidence>
<dbReference type="Pfam" id="PF00587">
    <property type="entry name" value="tRNA-synt_2b"/>
    <property type="match status" value="1"/>
</dbReference>
<dbReference type="CDD" id="cd00771">
    <property type="entry name" value="ThrRS_core"/>
    <property type="match status" value="1"/>
</dbReference>
<dbReference type="Proteomes" id="UP001652641">
    <property type="component" value="Chromosome 4"/>
</dbReference>
<name>A0A3Q7R0H5_VULVU</name>
<dbReference type="SUPFAM" id="SSF55186">
    <property type="entry name" value="ThrRS/AlaRS common domain"/>
    <property type="match status" value="1"/>
</dbReference>
<dbReference type="HAMAP" id="MF_00184">
    <property type="entry name" value="Thr_tRNA_synth"/>
    <property type="match status" value="1"/>
</dbReference>
<dbReference type="InterPro" id="IPR018163">
    <property type="entry name" value="Thr/Ala-tRNA-synth_IIc_edit"/>
</dbReference>
<dbReference type="Gene3D" id="3.40.50.800">
    <property type="entry name" value="Anticodon-binding domain"/>
    <property type="match status" value="1"/>
</dbReference>
<keyword evidence="13" id="KW-1185">Reference proteome</keyword>
<comment type="catalytic activity">
    <reaction evidence="9">
        <text>tRNA(Thr) + L-threonine + ATP = L-threonyl-tRNA(Thr) + AMP + diphosphate + H(+)</text>
        <dbReference type="Rhea" id="RHEA:24624"/>
        <dbReference type="Rhea" id="RHEA-COMP:9670"/>
        <dbReference type="Rhea" id="RHEA-COMP:9704"/>
        <dbReference type="ChEBI" id="CHEBI:15378"/>
        <dbReference type="ChEBI" id="CHEBI:30616"/>
        <dbReference type="ChEBI" id="CHEBI:33019"/>
        <dbReference type="ChEBI" id="CHEBI:57926"/>
        <dbReference type="ChEBI" id="CHEBI:78442"/>
        <dbReference type="ChEBI" id="CHEBI:78534"/>
        <dbReference type="ChEBI" id="CHEBI:456215"/>
        <dbReference type="EC" id="6.1.1.3"/>
    </reaction>
</comment>
<evidence type="ECO:0000256" key="6">
    <source>
        <dbReference type="ARBA" id="ARBA00022917"/>
    </source>
</evidence>
<dbReference type="InterPro" id="IPR004095">
    <property type="entry name" value="TGS"/>
</dbReference>
<proteinExistence type="inferred from homology"/>
<dbReference type="AlphaFoldDB" id="A0A3Q7R0H5"/>
<dbReference type="PANTHER" id="PTHR11451:SF36">
    <property type="entry name" value="THREONINE--TRNA LIGASE 1, CYTOPLASMIC"/>
    <property type="match status" value="1"/>
</dbReference>